<evidence type="ECO:0000313" key="3">
    <source>
        <dbReference type="Proteomes" id="UP001236014"/>
    </source>
</evidence>
<dbReference type="Proteomes" id="UP001236014">
    <property type="component" value="Chromosome"/>
</dbReference>
<dbReference type="Gene3D" id="3.20.20.370">
    <property type="entry name" value="Glycoside hydrolase/deacetylase"/>
    <property type="match status" value="1"/>
</dbReference>
<dbReference type="EMBL" id="CP127294">
    <property type="protein sequence ID" value="WIX77088.1"/>
    <property type="molecule type" value="Genomic_DNA"/>
</dbReference>
<dbReference type="PANTHER" id="PTHR43123:SF1">
    <property type="entry name" value="POLYSACCHARIDE DEACETYLASE-RELATED"/>
    <property type="match status" value="1"/>
</dbReference>
<dbReference type="RefSeq" id="WP_285967830.1">
    <property type="nucleotide sequence ID" value="NZ_CP127294.1"/>
</dbReference>
<dbReference type="Pfam" id="PF01522">
    <property type="entry name" value="Polysacc_deac_1"/>
    <property type="match status" value="1"/>
</dbReference>
<organism evidence="2 3">
    <name type="scientific">Amycolatopsis carbonis</name>
    <dbReference type="NCBI Taxonomy" id="715471"/>
    <lineage>
        <taxon>Bacteria</taxon>
        <taxon>Bacillati</taxon>
        <taxon>Actinomycetota</taxon>
        <taxon>Actinomycetes</taxon>
        <taxon>Pseudonocardiales</taxon>
        <taxon>Pseudonocardiaceae</taxon>
        <taxon>Amycolatopsis</taxon>
    </lineage>
</organism>
<dbReference type="InterPro" id="IPR002509">
    <property type="entry name" value="NODB_dom"/>
</dbReference>
<name>A0A9Y2IEK6_9PSEU</name>
<dbReference type="InterPro" id="IPR011330">
    <property type="entry name" value="Glyco_hydro/deAcase_b/a-brl"/>
</dbReference>
<sequence>MQDLPSNLSRDLVGYGKDVPVVRWPDDAKVAVNLVVNYEEGSEYSHEMGDGANDSLAEVEYAFPADLRDLAKESMYEYGSRVGVWRLLRLFDEYDVKATFFGCAVAFERNPEVATAAREAGHDLLGHGWRWEEHWRLSREEEADRIKKAVASFKQTWGEAPSGWYCRYGPSINTRELVVEHGGFLYDSDAYNDDLPYYVDVKGVRQLVVPYSLTYNDIQGTRSPSLFLDYLKRGFDELWLEGSRGRPKMMSIGLHPRLVGQAARTGALREFIEYAQAKGGAWFARRADIAHWWNEHSAEFASGQA</sequence>
<dbReference type="SUPFAM" id="SSF88713">
    <property type="entry name" value="Glycoside hydrolase/deacetylase"/>
    <property type="match status" value="1"/>
</dbReference>
<reference evidence="2 3" key="1">
    <citation type="submission" date="2023-06" db="EMBL/GenBank/DDBJ databases">
        <authorList>
            <person name="Oyuntsetseg B."/>
            <person name="Kim S.B."/>
        </authorList>
    </citation>
    <scope>NUCLEOTIDE SEQUENCE [LARGE SCALE GENOMIC DNA]</scope>
    <source>
        <strain evidence="2 3">2-15</strain>
    </source>
</reference>
<keyword evidence="3" id="KW-1185">Reference proteome</keyword>
<dbReference type="PANTHER" id="PTHR43123">
    <property type="entry name" value="POLYSACCHARIDE DEACETYLASE-RELATED"/>
    <property type="match status" value="1"/>
</dbReference>
<feature type="domain" description="NodB homology" evidence="1">
    <location>
        <begin position="70"/>
        <end position="284"/>
    </location>
</feature>
<dbReference type="GO" id="GO:0005975">
    <property type="term" value="P:carbohydrate metabolic process"/>
    <property type="evidence" value="ECO:0007669"/>
    <property type="project" value="InterPro"/>
</dbReference>
<evidence type="ECO:0000313" key="2">
    <source>
        <dbReference type="EMBL" id="WIX77088.1"/>
    </source>
</evidence>
<dbReference type="AlphaFoldDB" id="A0A9Y2IEK6"/>
<dbReference type="GO" id="GO:0016810">
    <property type="term" value="F:hydrolase activity, acting on carbon-nitrogen (but not peptide) bonds"/>
    <property type="evidence" value="ECO:0007669"/>
    <property type="project" value="InterPro"/>
</dbReference>
<accession>A0A9Y2IEK6</accession>
<proteinExistence type="predicted"/>
<gene>
    <name evidence="2" type="ORF">QRX50_37655</name>
</gene>
<protein>
    <submittedName>
        <fullName evidence="2">Polysaccharide deacetylase family protein</fullName>
    </submittedName>
</protein>
<evidence type="ECO:0000259" key="1">
    <source>
        <dbReference type="PROSITE" id="PS51677"/>
    </source>
</evidence>
<dbReference type="PROSITE" id="PS51677">
    <property type="entry name" value="NODB"/>
    <property type="match status" value="1"/>
</dbReference>
<dbReference type="KEGG" id="acab:QRX50_37655"/>